<proteinExistence type="predicted"/>
<dbReference type="InterPro" id="IPR039420">
    <property type="entry name" value="WalR-like"/>
</dbReference>
<dbReference type="PANTHER" id="PTHR43214:SF41">
    <property type="entry name" value="NITRATE_NITRITE RESPONSE REGULATOR PROTEIN NARP"/>
    <property type="match status" value="1"/>
</dbReference>
<dbReference type="InterPro" id="IPR011006">
    <property type="entry name" value="CheY-like_superfamily"/>
</dbReference>
<dbReference type="PANTHER" id="PTHR43214">
    <property type="entry name" value="TWO-COMPONENT RESPONSE REGULATOR"/>
    <property type="match status" value="1"/>
</dbReference>
<organism evidence="8 9">
    <name type="scientific">Candidatus Gallionella acididurans</name>
    <dbReference type="NCBI Taxonomy" id="1796491"/>
    <lineage>
        <taxon>Bacteria</taxon>
        <taxon>Pseudomonadati</taxon>
        <taxon>Pseudomonadota</taxon>
        <taxon>Betaproteobacteria</taxon>
        <taxon>Nitrosomonadales</taxon>
        <taxon>Gallionellaceae</taxon>
        <taxon>Gallionella</taxon>
    </lineage>
</organism>
<dbReference type="InterPro" id="IPR000792">
    <property type="entry name" value="Tscrpt_reg_LuxR_C"/>
</dbReference>
<dbReference type="SMART" id="SM00448">
    <property type="entry name" value="REC"/>
    <property type="match status" value="1"/>
</dbReference>
<protein>
    <submittedName>
        <fullName evidence="8">Two component transcriptional regulator, LuxR family</fullName>
    </submittedName>
</protein>
<feature type="modified residue" description="4-aspartylphosphate" evidence="5">
    <location>
        <position position="54"/>
    </location>
</feature>
<evidence type="ECO:0000313" key="9">
    <source>
        <dbReference type="Proteomes" id="UP000070578"/>
    </source>
</evidence>
<feature type="domain" description="HTH luxR-type" evidence="6">
    <location>
        <begin position="142"/>
        <end position="207"/>
    </location>
</feature>
<name>A0A139BXL6_9PROT</name>
<evidence type="ECO:0000259" key="7">
    <source>
        <dbReference type="PROSITE" id="PS50110"/>
    </source>
</evidence>
<evidence type="ECO:0000256" key="2">
    <source>
        <dbReference type="ARBA" id="ARBA00023015"/>
    </source>
</evidence>
<evidence type="ECO:0000313" key="8">
    <source>
        <dbReference type="EMBL" id="KXS33704.1"/>
    </source>
</evidence>
<dbReference type="SUPFAM" id="SSF46894">
    <property type="entry name" value="C-terminal effector domain of the bipartite response regulators"/>
    <property type="match status" value="1"/>
</dbReference>
<evidence type="ECO:0000256" key="3">
    <source>
        <dbReference type="ARBA" id="ARBA00023125"/>
    </source>
</evidence>
<dbReference type="GO" id="GO:0006355">
    <property type="term" value="P:regulation of DNA-templated transcription"/>
    <property type="evidence" value="ECO:0007669"/>
    <property type="project" value="InterPro"/>
</dbReference>
<dbReference type="PROSITE" id="PS50110">
    <property type="entry name" value="RESPONSE_REGULATORY"/>
    <property type="match status" value="1"/>
</dbReference>
<dbReference type="SMART" id="SM00421">
    <property type="entry name" value="HTH_LUXR"/>
    <property type="match status" value="1"/>
</dbReference>
<dbReference type="Gene3D" id="3.40.50.2300">
    <property type="match status" value="1"/>
</dbReference>
<reference evidence="8 9" key="1">
    <citation type="submission" date="2016-02" db="EMBL/GenBank/DDBJ databases">
        <authorList>
            <person name="Wen L."/>
            <person name="He K."/>
            <person name="Yang H."/>
        </authorList>
    </citation>
    <scope>NUCLEOTIDE SEQUENCE [LARGE SCALE GENOMIC DNA]</scope>
    <source>
        <strain evidence="8">ShG14-8</strain>
    </source>
</reference>
<dbReference type="EMBL" id="LSLI01000002">
    <property type="protein sequence ID" value="KXS33704.1"/>
    <property type="molecule type" value="Genomic_DNA"/>
</dbReference>
<dbReference type="Proteomes" id="UP000070578">
    <property type="component" value="Unassembled WGS sequence"/>
</dbReference>
<dbReference type="Pfam" id="PF00072">
    <property type="entry name" value="Response_reg"/>
    <property type="match status" value="1"/>
</dbReference>
<dbReference type="PROSITE" id="PS50043">
    <property type="entry name" value="HTH_LUXR_2"/>
    <property type="match status" value="1"/>
</dbReference>
<dbReference type="InterPro" id="IPR001789">
    <property type="entry name" value="Sig_transdc_resp-reg_receiver"/>
</dbReference>
<evidence type="ECO:0000256" key="5">
    <source>
        <dbReference type="PROSITE-ProRule" id="PRU00169"/>
    </source>
</evidence>
<keyword evidence="2" id="KW-0805">Transcription regulation</keyword>
<dbReference type="SUPFAM" id="SSF52172">
    <property type="entry name" value="CheY-like"/>
    <property type="match status" value="1"/>
</dbReference>
<gene>
    <name evidence="8" type="ORF">AWT59_0094</name>
</gene>
<reference evidence="8 9" key="2">
    <citation type="submission" date="2016-03" db="EMBL/GenBank/DDBJ databases">
        <title>New uncultured bacterium of the family Gallionellaceae from acid mine drainage: description and reconstruction of genome based on metagenomic analysis of microbial community.</title>
        <authorList>
            <person name="Kadnikov V."/>
            <person name="Ivasenko D."/>
            <person name="Beletsky A."/>
            <person name="Mardanov A."/>
            <person name="Danilova E."/>
            <person name="Pimenov N."/>
            <person name="Karnachuk O."/>
            <person name="Ravin N."/>
        </authorList>
    </citation>
    <scope>NUCLEOTIDE SEQUENCE [LARGE SCALE GENOMIC DNA]</scope>
    <source>
        <strain evidence="8">ShG14-8</strain>
    </source>
</reference>
<evidence type="ECO:0000259" key="6">
    <source>
        <dbReference type="PROSITE" id="PS50043"/>
    </source>
</evidence>
<evidence type="ECO:0000256" key="4">
    <source>
        <dbReference type="ARBA" id="ARBA00023163"/>
    </source>
</evidence>
<dbReference type="AlphaFoldDB" id="A0A139BXL6"/>
<accession>A0A139BXL6</accession>
<evidence type="ECO:0000256" key="1">
    <source>
        <dbReference type="ARBA" id="ARBA00022553"/>
    </source>
</evidence>
<dbReference type="PRINTS" id="PR00038">
    <property type="entry name" value="HTHLUXR"/>
</dbReference>
<dbReference type="CDD" id="cd06170">
    <property type="entry name" value="LuxR_C_like"/>
    <property type="match status" value="1"/>
</dbReference>
<dbReference type="InterPro" id="IPR016032">
    <property type="entry name" value="Sig_transdc_resp-reg_C-effctor"/>
</dbReference>
<sequence length="212" mass="23801">MTRILVVDDHALIRKGLKLILDETLDLQVTGEAESGVQAISMAREQRYDLILLDISLPDKHGIDVLKQLKLDHPDIRVIMLSMHPEDHYGVRSLKAGALGYLNKQSAPDQLVDAIRQVLSGQKYISKSMAEQLLNSLIGESRELLHQTLSNREYQTLCLISSGRTLSEIADSMTLSPKTVSVYRTRMLEKMGFKNNAEAIHYAITHHLVETS</sequence>
<dbReference type="InterPro" id="IPR058245">
    <property type="entry name" value="NreC/VraR/RcsB-like_REC"/>
</dbReference>
<comment type="caution">
    <text evidence="8">The sequence shown here is derived from an EMBL/GenBank/DDBJ whole genome shotgun (WGS) entry which is preliminary data.</text>
</comment>
<dbReference type="GO" id="GO:0000160">
    <property type="term" value="P:phosphorelay signal transduction system"/>
    <property type="evidence" value="ECO:0007669"/>
    <property type="project" value="InterPro"/>
</dbReference>
<dbReference type="Pfam" id="PF00196">
    <property type="entry name" value="GerE"/>
    <property type="match status" value="1"/>
</dbReference>
<keyword evidence="1 5" id="KW-0597">Phosphoprotein</keyword>
<dbReference type="GO" id="GO:0003677">
    <property type="term" value="F:DNA binding"/>
    <property type="evidence" value="ECO:0007669"/>
    <property type="project" value="UniProtKB-KW"/>
</dbReference>
<dbReference type="PATRIC" id="fig|1796491.3.peg.104"/>
<keyword evidence="3" id="KW-0238">DNA-binding</keyword>
<feature type="domain" description="Response regulatory" evidence="7">
    <location>
        <begin position="3"/>
        <end position="119"/>
    </location>
</feature>
<keyword evidence="4" id="KW-0804">Transcription</keyword>
<dbReference type="CDD" id="cd17535">
    <property type="entry name" value="REC_NarL-like"/>
    <property type="match status" value="1"/>
</dbReference>